<comment type="caution">
    <text evidence="5">The sequence shown here is derived from an EMBL/GenBank/DDBJ whole genome shotgun (WGS) entry which is preliminary data.</text>
</comment>
<proteinExistence type="predicted"/>
<evidence type="ECO:0000256" key="3">
    <source>
        <dbReference type="ARBA" id="ARBA00023163"/>
    </source>
</evidence>
<feature type="domain" description="HTH arsR-type" evidence="4">
    <location>
        <begin position="17"/>
        <end position="111"/>
    </location>
</feature>
<name>A0ABS5TXA0_9CELL</name>
<dbReference type="InterPro" id="IPR051081">
    <property type="entry name" value="HTH_MetalResp_TranReg"/>
</dbReference>
<dbReference type="NCBIfam" id="NF033788">
    <property type="entry name" value="HTH_metalloreg"/>
    <property type="match status" value="1"/>
</dbReference>
<organism evidence="5 6">
    <name type="scientific">Cellulomonas fulva</name>
    <dbReference type="NCBI Taxonomy" id="2835530"/>
    <lineage>
        <taxon>Bacteria</taxon>
        <taxon>Bacillati</taxon>
        <taxon>Actinomycetota</taxon>
        <taxon>Actinomycetes</taxon>
        <taxon>Micrococcales</taxon>
        <taxon>Cellulomonadaceae</taxon>
        <taxon>Cellulomonas</taxon>
    </lineage>
</organism>
<evidence type="ECO:0000313" key="5">
    <source>
        <dbReference type="EMBL" id="MBT0993717.1"/>
    </source>
</evidence>
<keyword evidence="2" id="KW-0238">DNA-binding</keyword>
<evidence type="ECO:0000256" key="2">
    <source>
        <dbReference type="ARBA" id="ARBA00023125"/>
    </source>
</evidence>
<keyword evidence="6" id="KW-1185">Reference proteome</keyword>
<keyword evidence="3" id="KW-0804">Transcription</keyword>
<dbReference type="InterPro" id="IPR011991">
    <property type="entry name" value="ArsR-like_HTH"/>
</dbReference>
<dbReference type="InterPro" id="IPR036388">
    <property type="entry name" value="WH-like_DNA-bd_sf"/>
</dbReference>
<evidence type="ECO:0000256" key="1">
    <source>
        <dbReference type="ARBA" id="ARBA00023015"/>
    </source>
</evidence>
<dbReference type="Proteomes" id="UP000722125">
    <property type="component" value="Unassembled WGS sequence"/>
</dbReference>
<dbReference type="PANTHER" id="PTHR33154:SF36">
    <property type="entry name" value="TRANSCRIPTIONAL REGULATOR"/>
    <property type="match status" value="1"/>
</dbReference>
<dbReference type="PRINTS" id="PR00778">
    <property type="entry name" value="HTHARSR"/>
</dbReference>
<evidence type="ECO:0000313" key="6">
    <source>
        <dbReference type="Proteomes" id="UP000722125"/>
    </source>
</evidence>
<gene>
    <name evidence="5" type="ORF">KIN34_05390</name>
</gene>
<dbReference type="SUPFAM" id="SSF46785">
    <property type="entry name" value="Winged helix' DNA-binding domain"/>
    <property type="match status" value="1"/>
</dbReference>
<accession>A0ABS5TXA0</accession>
<dbReference type="InterPro" id="IPR001845">
    <property type="entry name" value="HTH_ArsR_DNA-bd_dom"/>
</dbReference>
<dbReference type="Gene3D" id="1.10.10.10">
    <property type="entry name" value="Winged helix-like DNA-binding domain superfamily/Winged helix DNA-binding domain"/>
    <property type="match status" value="1"/>
</dbReference>
<sequence length="137" mass="14509">MTSDTRDESGPDLHEVDDEAAIAPAAALFRALGDPARLLIVQHLFRGPHRVRDLTDHLGLAQSTVSAHVACLRECGLVDAAPDGRSTRYSLSQPERLTALLGATEDLLAVTGAAVTLCRHLRGAHVPDTAGDDEAAR</sequence>
<keyword evidence="1" id="KW-0805">Transcription regulation</keyword>
<dbReference type="EMBL" id="JAHBOH010000001">
    <property type="protein sequence ID" value="MBT0993717.1"/>
    <property type="molecule type" value="Genomic_DNA"/>
</dbReference>
<reference evidence="5 6" key="1">
    <citation type="submission" date="2021-05" db="EMBL/GenBank/DDBJ databases">
        <title>Description of Cellulomonas sp. DKR-3 sp. nov.</title>
        <authorList>
            <person name="Dahal R.H."/>
            <person name="Chaudhary D.K."/>
        </authorList>
    </citation>
    <scope>NUCLEOTIDE SEQUENCE [LARGE SCALE GENOMIC DNA]</scope>
    <source>
        <strain evidence="5 6">DKR-3</strain>
    </source>
</reference>
<dbReference type="PROSITE" id="PS50987">
    <property type="entry name" value="HTH_ARSR_2"/>
    <property type="match status" value="1"/>
</dbReference>
<dbReference type="SMART" id="SM00418">
    <property type="entry name" value="HTH_ARSR"/>
    <property type="match status" value="1"/>
</dbReference>
<dbReference type="InterPro" id="IPR036390">
    <property type="entry name" value="WH_DNA-bd_sf"/>
</dbReference>
<dbReference type="PANTHER" id="PTHR33154">
    <property type="entry name" value="TRANSCRIPTIONAL REGULATOR, ARSR FAMILY"/>
    <property type="match status" value="1"/>
</dbReference>
<evidence type="ECO:0000259" key="4">
    <source>
        <dbReference type="PROSITE" id="PS50987"/>
    </source>
</evidence>
<dbReference type="CDD" id="cd00090">
    <property type="entry name" value="HTH_ARSR"/>
    <property type="match status" value="1"/>
</dbReference>
<protein>
    <submittedName>
        <fullName evidence="5">Winged helix-turn-helix domain-containing protein</fullName>
    </submittedName>
</protein>
<dbReference type="Pfam" id="PF01022">
    <property type="entry name" value="HTH_5"/>
    <property type="match status" value="1"/>
</dbReference>